<feature type="region of interest" description="Disordered" evidence="1">
    <location>
        <begin position="449"/>
        <end position="483"/>
    </location>
</feature>
<keyword evidence="3" id="KW-1185">Reference proteome</keyword>
<feature type="compositionally biased region" description="Low complexity" evidence="1">
    <location>
        <begin position="461"/>
        <end position="482"/>
    </location>
</feature>
<feature type="region of interest" description="Disordered" evidence="1">
    <location>
        <begin position="1023"/>
        <end position="1056"/>
    </location>
</feature>
<dbReference type="OrthoDB" id="2919059at2759"/>
<proteinExistence type="predicted"/>
<name>A0A401G4S1_9APHY</name>
<sequence>MDPLKQYLHILKEDIAWHKFVDDGQKWPPNVRELCGGLLTDSRWVPLWITTGPYPAVDPRTEPLLEELQNTFKSHAGSLEDAVFDQQLRGMFGTLLSDCARLRNVISSDILCGSANPKESFLIVMIFNLMSSVTADFSIDENVLVALPRYRGGGLNVPMRFMSNSIQVPLLMSVFAEIPDDNSNADAPDAMENDPDADEADSDAESPNLDAEQHEDESSEPSEPPQPVSVTSPMSMSTFLSLCAKPVLVEESDSDSESLYDPPPPAELNAHILVYPSSRELPKRCPLPFLCVAEEDDLPLVMMAIFYQRHVWKIHEPVVGVRFSKYDTSISFYTGWLDENVDKEGSLPRVHIGSLGRDGSLDLALLEGAFALCHAGLALQGLVVRTCSAAEATVTLVAEEIQDDSISMWRLDTEGVYSVDSPEGQYDRTEAWAEGLAYKYPATTMIDSKKTAQKARKEGTSDLSGPSVGSSNSTGSTPSSESMVAIPEVELEQKGESQGSKKSVYKPMSFSSFTAEAAKRGKGALMHDYLFDRCVVLCALCRNPVIFSLYEIYAGDVWPLHWKTLNDMPSVDPSLEPFRQELFAQAQQHRELSAVAPQDVPVEILPLLEGSLPLILAVAKRAQGKARSVIPPSESVWRHDFNSLIFDFFTNALNGANSLYSPGSCSSDAPKLQLPDDDRVIPSTERMIHLPKAVGMDQRSAGDLFLRIGSGLSSGETYEKMLRQRIGRNEDLLEARDREQNAQFQILTHAQDWRQRRKWDGYALEHLKEDSYRAICDALGTVSIDLPVRRESLAAMQLVATAPPKPPYMGAYEDKESMPRANALNGTISLYSRSSLSSDAPMRQLPDDKSIILSTERMIYLPKAISMDQRSARNLYFYILRSGPNSDETHNEMLKQRIGPNEDLLREADDLEWKAYVQMIHHATDWLERRRMNGYALERLKEDPYRAICDALGTVSIDLPVRRESLAAAQLVATGSPKAPYVVGMHESKESLDMPDDTSSGAAPTIHLRQQLYSSAPALETVPEVDDPNQALPLDPGIPHSTGKVLPPRNSPKTAPLPTRDYAIAASIVCDTDHLYENAEARAYLDENLEAMSERLEVLTAGQRKNAKVKNPVSVLELPVFMMEYKKQDTDIGKGENQHRLACTSAATFLDVLGLTKKPVFSGLTNGPRVALAAAWSNDGFIEIFERQTRTMDISMALGAFQFASVLARLAIVYSKDLVDTFDEVSKPLLIKQLNDREFEKPDSKLQWKQLVPLKSERGEFENVTGQSVWTSEMEETSVQ</sequence>
<accession>A0A401G4S1</accession>
<dbReference type="Proteomes" id="UP000287166">
    <property type="component" value="Unassembled WGS sequence"/>
</dbReference>
<reference evidence="2 3" key="1">
    <citation type="journal article" date="2018" name="Sci. Rep.">
        <title>Genome sequence of the cauliflower mushroom Sparassis crispa (Hanabiratake) and its association with beneficial usage.</title>
        <authorList>
            <person name="Kiyama R."/>
            <person name="Furutani Y."/>
            <person name="Kawaguchi K."/>
            <person name="Nakanishi T."/>
        </authorList>
    </citation>
    <scope>NUCLEOTIDE SEQUENCE [LARGE SCALE GENOMIC DNA]</scope>
</reference>
<evidence type="ECO:0000256" key="1">
    <source>
        <dbReference type="SAM" id="MobiDB-lite"/>
    </source>
</evidence>
<dbReference type="EMBL" id="BFAD01000001">
    <property type="protein sequence ID" value="GBE77165.1"/>
    <property type="molecule type" value="Genomic_DNA"/>
</dbReference>
<comment type="caution">
    <text evidence="2">The sequence shown here is derived from an EMBL/GenBank/DDBJ whole genome shotgun (WGS) entry which is preliminary data.</text>
</comment>
<feature type="region of interest" description="Disordered" evidence="1">
    <location>
        <begin position="181"/>
        <end position="232"/>
    </location>
</feature>
<gene>
    <name evidence="2" type="ORF">SCP_0100370</name>
</gene>
<protein>
    <submittedName>
        <fullName evidence="2">Uncharacterized protein</fullName>
    </submittedName>
</protein>
<organism evidence="2 3">
    <name type="scientific">Sparassis crispa</name>
    <dbReference type="NCBI Taxonomy" id="139825"/>
    <lineage>
        <taxon>Eukaryota</taxon>
        <taxon>Fungi</taxon>
        <taxon>Dikarya</taxon>
        <taxon>Basidiomycota</taxon>
        <taxon>Agaricomycotina</taxon>
        <taxon>Agaricomycetes</taxon>
        <taxon>Polyporales</taxon>
        <taxon>Sparassidaceae</taxon>
        <taxon>Sparassis</taxon>
    </lineage>
</organism>
<feature type="compositionally biased region" description="Acidic residues" evidence="1">
    <location>
        <begin position="189"/>
        <end position="204"/>
    </location>
</feature>
<feature type="compositionally biased region" description="Basic and acidic residues" evidence="1">
    <location>
        <begin position="449"/>
        <end position="460"/>
    </location>
</feature>
<dbReference type="InParanoid" id="A0A401G4S1"/>
<dbReference type="GeneID" id="38774082"/>
<dbReference type="RefSeq" id="XP_027608078.1">
    <property type="nucleotide sequence ID" value="XM_027752277.1"/>
</dbReference>
<dbReference type="AlphaFoldDB" id="A0A401G4S1"/>
<evidence type="ECO:0000313" key="2">
    <source>
        <dbReference type="EMBL" id="GBE77165.1"/>
    </source>
</evidence>
<evidence type="ECO:0000313" key="3">
    <source>
        <dbReference type="Proteomes" id="UP000287166"/>
    </source>
</evidence>